<evidence type="ECO:0000256" key="2">
    <source>
        <dbReference type="ARBA" id="ARBA00022692"/>
    </source>
</evidence>
<accession>A0A6J0UU85</accession>
<dbReference type="Proteomes" id="UP001652642">
    <property type="component" value="Chromosome 13"/>
</dbReference>
<keyword evidence="2 6" id="KW-0812">Transmembrane</keyword>
<dbReference type="Gene3D" id="1.20.140.150">
    <property type="match status" value="1"/>
</dbReference>
<keyword evidence="4 6" id="KW-0472">Membrane</keyword>
<evidence type="ECO:0000313" key="8">
    <source>
        <dbReference type="RefSeq" id="XP_020664267.1"/>
    </source>
</evidence>
<feature type="transmembrane region" description="Helical" evidence="6">
    <location>
        <begin position="121"/>
        <end position="153"/>
    </location>
</feature>
<dbReference type="KEGG" id="pvt:110087149"/>
<reference evidence="8" key="1">
    <citation type="submission" date="2025-08" db="UniProtKB">
        <authorList>
            <consortium name="RefSeq"/>
        </authorList>
    </citation>
    <scope>IDENTIFICATION</scope>
</reference>
<evidence type="ECO:0000256" key="3">
    <source>
        <dbReference type="ARBA" id="ARBA00022989"/>
    </source>
</evidence>
<dbReference type="AlphaFoldDB" id="A0A6J0UU85"/>
<dbReference type="FunFam" id="1.20.140.150:FF:000021">
    <property type="entry name" value="Transmembrane protein 114"/>
    <property type="match status" value="1"/>
</dbReference>
<dbReference type="Pfam" id="PF13903">
    <property type="entry name" value="Claudin_2"/>
    <property type="match status" value="1"/>
</dbReference>
<organism evidence="7 8">
    <name type="scientific">Pogona vitticeps</name>
    <name type="common">central bearded dragon</name>
    <dbReference type="NCBI Taxonomy" id="103695"/>
    <lineage>
        <taxon>Eukaryota</taxon>
        <taxon>Metazoa</taxon>
        <taxon>Chordata</taxon>
        <taxon>Craniata</taxon>
        <taxon>Vertebrata</taxon>
        <taxon>Euteleostomi</taxon>
        <taxon>Lepidosauria</taxon>
        <taxon>Squamata</taxon>
        <taxon>Bifurcata</taxon>
        <taxon>Unidentata</taxon>
        <taxon>Episquamata</taxon>
        <taxon>Toxicofera</taxon>
        <taxon>Iguania</taxon>
        <taxon>Acrodonta</taxon>
        <taxon>Agamidae</taxon>
        <taxon>Amphibolurinae</taxon>
        <taxon>Pogona</taxon>
    </lineage>
</organism>
<dbReference type="PANTHER" id="PTHR20516:SF2">
    <property type="entry name" value="TRANSMEMBRANE PROTEIN 114"/>
    <property type="match status" value="1"/>
</dbReference>
<dbReference type="InterPro" id="IPR004031">
    <property type="entry name" value="PMP22/EMP/MP20/Claudin"/>
</dbReference>
<dbReference type="PANTHER" id="PTHR20516">
    <property type="entry name" value="TRANSMEMBRANE PROTEIN 114/235 FAMILY MEMBER"/>
    <property type="match status" value="1"/>
</dbReference>
<feature type="transmembrane region" description="Helical" evidence="6">
    <location>
        <begin position="12"/>
        <end position="35"/>
    </location>
</feature>
<dbReference type="InterPro" id="IPR039951">
    <property type="entry name" value="TMEM114/TMEM235"/>
</dbReference>
<feature type="transmembrane region" description="Helical" evidence="6">
    <location>
        <begin position="173"/>
        <end position="197"/>
    </location>
</feature>
<sequence>MKGKRHLVSWSAALFGVLGFVFLVAAIGTDFWYLVDASKLERLSNSTERLSSHSGLWRTCRFQSTCQPMVNPFKPDTENITASHKQLLKMHSTFIILLPFSLILMTFGGMMGFFGILTQAYFLVLFTGLIFLFGALITLAGLSLYISYSAAALKEARFLMGTNRLLDHINIQFGWSLAFAWFSFVAEVLTGLAFLLMSRMIGLERRRDRSI</sequence>
<gene>
    <name evidence="8" type="primary">TMEM114</name>
</gene>
<keyword evidence="5" id="KW-0325">Glycoprotein</keyword>
<feature type="transmembrane region" description="Helical" evidence="6">
    <location>
        <begin position="94"/>
        <end position="114"/>
    </location>
</feature>
<protein>
    <submittedName>
        <fullName evidence="8">Transmembrane protein 114 isoform X1</fullName>
    </submittedName>
</protein>
<evidence type="ECO:0000256" key="5">
    <source>
        <dbReference type="ARBA" id="ARBA00023180"/>
    </source>
</evidence>
<dbReference type="OrthoDB" id="9626630at2759"/>
<dbReference type="RefSeq" id="XP_020664267.1">
    <property type="nucleotide sequence ID" value="XM_020808608.2"/>
</dbReference>
<name>A0A6J0UU85_9SAUR</name>
<dbReference type="CTD" id="283953"/>
<evidence type="ECO:0000256" key="4">
    <source>
        <dbReference type="ARBA" id="ARBA00023136"/>
    </source>
</evidence>
<dbReference type="InParanoid" id="A0A6J0UU85"/>
<evidence type="ECO:0000313" key="7">
    <source>
        <dbReference type="Proteomes" id="UP001652642"/>
    </source>
</evidence>
<dbReference type="GeneID" id="110087149"/>
<comment type="subcellular location">
    <subcellularLocation>
        <location evidence="1">Membrane</location>
        <topology evidence="1">Multi-pass membrane protein</topology>
    </subcellularLocation>
</comment>
<keyword evidence="7" id="KW-1185">Reference proteome</keyword>
<evidence type="ECO:0000256" key="6">
    <source>
        <dbReference type="SAM" id="Phobius"/>
    </source>
</evidence>
<dbReference type="GO" id="GO:0016324">
    <property type="term" value="C:apical plasma membrane"/>
    <property type="evidence" value="ECO:0007669"/>
    <property type="project" value="TreeGrafter"/>
</dbReference>
<keyword evidence="3 6" id="KW-1133">Transmembrane helix</keyword>
<proteinExistence type="predicted"/>
<evidence type="ECO:0000256" key="1">
    <source>
        <dbReference type="ARBA" id="ARBA00004141"/>
    </source>
</evidence>